<protein>
    <recommendedName>
        <fullName evidence="10">Tetraspanin</fullName>
    </recommendedName>
</protein>
<dbReference type="Proteomes" id="UP000002280">
    <property type="component" value="Chromosome 8"/>
</dbReference>
<dbReference type="OMA" id="IAIWIRV"/>
<dbReference type="FunFam" id="1.10.1450.10:FF:000031">
    <property type="entry name" value="Tetraspanin"/>
    <property type="match status" value="1"/>
</dbReference>
<evidence type="ECO:0000256" key="6">
    <source>
        <dbReference type="ARBA" id="ARBA00023136"/>
    </source>
</evidence>
<feature type="transmembrane region" description="Helical" evidence="10">
    <location>
        <begin position="87"/>
        <end position="111"/>
    </location>
</feature>
<reference evidence="11 12" key="1">
    <citation type="journal article" date="2007" name="Nature">
        <title>Genome of the marsupial Monodelphis domestica reveals innovation in non-coding sequences.</title>
        <authorList>
            <person name="Mikkelsen T.S."/>
            <person name="Wakefield M.J."/>
            <person name="Aken B."/>
            <person name="Amemiya C.T."/>
            <person name="Chang J.L."/>
            <person name="Duke S."/>
            <person name="Garber M."/>
            <person name="Gentles A.J."/>
            <person name="Goodstadt L."/>
            <person name="Heger A."/>
            <person name="Jurka J."/>
            <person name="Kamal M."/>
            <person name="Mauceli E."/>
            <person name="Searle S.M."/>
            <person name="Sharpe T."/>
            <person name="Baker M.L."/>
            <person name="Batzer M.A."/>
            <person name="Benos P.V."/>
            <person name="Belov K."/>
            <person name="Clamp M."/>
            <person name="Cook A."/>
            <person name="Cuff J."/>
            <person name="Das R."/>
            <person name="Davidow L."/>
            <person name="Deakin J.E."/>
            <person name="Fazzari M.J."/>
            <person name="Glass J.L."/>
            <person name="Grabherr M."/>
            <person name="Greally J.M."/>
            <person name="Gu W."/>
            <person name="Hore T.A."/>
            <person name="Huttley G.A."/>
            <person name="Kleber M."/>
            <person name="Jirtle R.L."/>
            <person name="Koina E."/>
            <person name="Lee J.T."/>
            <person name="Mahony S."/>
            <person name="Marra M.A."/>
            <person name="Miller R.D."/>
            <person name="Nicholls R.D."/>
            <person name="Oda M."/>
            <person name="Papenfuss A.T."/>
            <person name="Parra Z.E."/>
            <person name="Pollock D.D."/>
            <person name="Ray D.A."/>
            <person name="Schein J.E."/>
            <person name="Speed T.P."/>
            <person name="Thompson K."/>
            <person name="VandeBerg J.L."/>
            <person name="Wade C.M."/>
            <person name="Walker J.A."/>
            <person name="Waters P.D."/>
            <person name="Webber C."/>
            <person name="Weidman J.R."/>
            <person name="Xie X."/>
            <person name="Zody M.C."/>
            <person name="Baldwin J."/>
            <person name="Abdouelleil A."/>
            <person name="Abdulkadir J."/>
            <person name="Abebe A."/>
            <person name="Abera B."/>
            <person name="Abreu J."/>
            <person name="Acer S.C."/>
            <person name="Aftuck L."/>
            <person name="Alexander A."/>
            <person name="An P."/>
            <person name="Anderson E."/>
            <person name="Anderson S."/>
            <person name="Arachi H."/>
            <person name="Azer M."/>
            <person name="Bachantsang P."/>
            <person name="Barry A."/>
            <person name="Bayul T."/>
            <person name="Berlin A."/>
            <person name="Bessette D."/>
            <person name="Bloom T."/>
            <person name="Bloom T."/>
            <person name="Boguslavskiy L."/>
            <person name="Bonnet C."/>
            <person name="Boukhgalter B."/>
            <person name="Bourzgui I."/>
            <person name="Brown A."/>
            <person name="Cahill P."/>
            <person name="Channer S."/>
            <person name="Cheshatsang Y."/>
            <person name="Chuda L."/>
            <person name="Citroen M."/>
            <person name="Collymore A."/>
            <person name="Cooke P."/>
            <person name="Costello M."/>
            <person name="D'Aco K."/>
            <person name="Daza R."/>
            <person name="De Haan G."/>
            <person name="DeGray S."/>
            <person name="DeMaso C."/>
            <person name="Dhargay N."/>
            <person name="Dooley K."/>
            <person name="Dooley E."/>
            <person name="Doricent M."/>
            <person name="Dorje P."/>
            <person name="Dorjee K."/>
            <person name="Dupes A."/>
            <person name="Elong R."/>
            <person name="Falk J."/>
            <person name="Farina A."/>
            <person name="Faro S."/>
            <person name="Ferguson D."/>
            <person name="Fisher S."/>
            <person name="Foley C.D."/>
            <person name="Franke A."/>
            <person name="Friedrich D."/>
            <person name="Gadbois L."/>
            <person name="Gearin G."/>
            <person name="Gearin C.R."/>
            <person name="Giannoukos G."/>
            <person name="Goode T."/>
            <person name="Graham J."/>
            <person name="Grandbois E."/>
            <person name="Grewal S."/>
            <person name="Gyaltsen K."/>
            <person name="Hafez N."/>
            <person name="Hagos B."/>
            <person name="Hall J."/>
            <person name="Henson C."/>
            <person name="Hollinger A."/>
            <person name="Honan T."/>
            <person name="Huard M.D."/>
            <person name="Hughes L."/>
            <person name="Hurhula B."/>
            <person name="Husby M.E."/>
            <person name="Kamat A."/>
            <person name="Kanga B."/>
            <person name="Kashin S."/>
            <person name="Khazanovich D."/>
            <person name="Kisner P."/>
            <person name="Lance K."/>
            <person name="Lara M."/>
            <person name="Lee W."/>
            <person name="Lennon N."/>
            <person name="Letendre F."/>
            <person name="LeVine R."/>
            <person name="Lipovsky A."/>
            <person name="Liu X."/>
            <person name="Liu J."/>
            <person name="Liu S."/>
            <person name="Lokyitsang T."/>
            <person name="Lokyitsang Y."/>
            <person name="Lubonja R."/>
            <person name="Lui A."/>
            <person name="MacDonald P."/>
            <person name="Magnisalis V."/>
            <person name="Maru K."/>
            <person name="Matthews C."/>
            <person name="McCusker W."/>
            <person name="McDonough S."/>
            <person name="Mehta T."/>
            <person name="Meldrim J."/>
            <person name="Meneus L."/>
            <person name="Mihai O."/>
            <person name="Mihalev A."/>
            <person name="Mihova T."/>
            <person name="Mittelman R."/>
            <person name="Mlenga V."/>
            <person name="Montmayeur A."/>
            <person name="Mulrain L."/>
            <person name="Navidi A."/>
            <person name="Naylor J."/>
            <person name="Negash T."/>
            <person name="Nguyen T."/>
            <person name="Nguyen N."/>
            <person name="Nicol R."/>
            <person name="Norbu C."/>
            <person name="Norbu N."/>
            <person name="Novod N."/>
            <person name="O'Neill B."/>
            <person name="Osman S."/>
            <person name="Markiewicz E."/>
            <person name="Oyono O.L."/>
            <person name="Patti C."/>
            <person name="Phunkhang P."/>
            <person name="Pierre F."/>
            <person name="Priest M."/>
            <person name="Raghuraman S."/>
            <person name="Rege F."/>
            <person name="Reyes R."/>
            <person name="Rise C."/>
            <person name="Rogov P."/>
            <person name="Ross K."/>
            <person name="Ryan E."/>
            <person name="Settipalli S."/>
            <person name="Shea T."/>
            <person name="Sherpa N."/>
            <person name="Shi L."/>
            <person name="Shih D."/>
            <person name="Sparrow T."/>
            <person name="Spaulding J."/>
            <person name="Stalker J."/>
            <person name="Stange-Thomann N."/>
            <person name="Stavropoulos S."/>
            <person name="Stone C."/>
            <person name="Strader C."/>
            <person name="Tesfaye S."/>
            <person name="Thomson T."/>
            <person name="Thoulutsang Y."/>
            <person name="Thoulutsang D."/>
            <person name="Topham K."/>
            <person name="Topping I."/>
            <person name="Tsamla T."/>
            <person name="Vassiliev H."/>
            <person name="Vo A."/>
            <person name="Wangchuk T."/>
            <person name="Wangdi T."/>
            <person name="Weiand M."/>
            <person name="Wilkinson J."/>
            <person name="Wilson A."/>
            <person name="Yadav S."/>
            <person name="Young G."/>
            <person name="Yu Q."/>
            <person name="Zembek L."/>
            <person name="Zhong D."/>
            <person name="Zimmer A."/>
            <person name="Zwirko Z."/>
            <person name="Jaffe D.B."/>
            <person name="Alvarez P."/>
            <person name="Brockman W."/>
            <person name="Butler J."/>
            <person name="Chin C."/>
            <person name="Gnerre S."/>
            <person name="MacCallum I."/>
            <person name="Graves J.A."/>
            <person name="Ponting C.P."/>
            <person name="Breen M."/>
            <person name="Samollow P.B."/>
            <person name="Lander E.S."/>
            <person name="Lindblad-Toh K."/>
        </authorList>
    </citation>
    <scope>NUCLEOTIDE SEQUENCE [LARGE SCALE GENOMIC DNA]</scope>
</reference>
<dbReference type="PANTHER" id="PTHR19282:SF380">
    <property type="entry name" value="TETRASPANIN-8"/>
    <property type="match status" value="1"/>
</dbReference>
<evidence type="ECO:0000256" key="10">
    <source>
        <dbReference type="RuleBase" id="RU361218"/>
    </source>
</evidence>
<dbReference type="PIRSF" id="PIRSF002419">
    <property type="entry name" value="Tetraspanin"/>
    <property type="match status" value="1"/>
</dbReference>
<evidence type="ECO:0000256" key="4">
    <source>
        <dbReference type="ARBA" id="ARBA00022692"/>
    </source>
</evidence>
<dbReference type="PRINTS" id="PR00259">
    <property type="entry name" value="TMFOUR"/>
</dbReference>
<organism evidence="11 12">
    <name type="scientific">Monodelphis domestica</name>
    <name type="common">Gray short-tailed opossum</name>
    <dbReference type="NCBI Taxonomy" id="13616"/>
    <lineage>
        <taxon>Eukaryota</taxon>
        <taxon>Metazoa</taxon>
        <taxon>Chordata</taxon>
        <taxon>Craniata</taxon>
        <taxon>Vertebrata</taxon>
        <taxon>Euteleostomi</taxon>
        <taxon>Mammalia</taxon>
        <taxon>Metatheria</taxon>
        <taxon>Didelphimorphia</taxon>
        <taxon>Didelphidae</taxon>
        <taxon>Monodelphis</taxon>
    </lineage>
</organism>
<dbReference type="GO" id="GO:0005886">
    <property type="term" value="C:plasma membrane"/>
    <property type="evidence" value="ECO:0000318"/>
    <property type="project" value="GO_Central"/>
</dbReference>
<dbReference type="Bgee" id="ENSMODG00000020396">
    <property type="expression patterns" value="Expressed in placenta and 20 other cell types or tissues"/>
</dbReference>
<dbReference type="eggNOG" id="KOG3882">
    <property type="taxonomic scope" value="Eukaryota"/>
</dbReference>
<keyword evidence="5 10" id="KW-1133">Transmembrane helix</keyword>
<reference evidence="11" key="2">
    <citation type="submission" date="2025-08" db="UniProtKB">
        <authorList>
            <consortium name="Ensembl"/>
        </authorList>
    </citation>
    <scope>IDENTIFICATION</scope>
</reference>
<dbReference type="Pfam" id="PF00335">
    <property type="entry name" value="Tetraspanin"/>
    <property type="match status" value="1"/>
</dbReference>
<dbReference type="InterPro" id="IPR000301">
    <property type="entry name" value="Tetraspanin_animals"/>
</dbReference>
<evidence type="ECO:0000313" key="12">
    <source>
        <dbReference type="Proteomes" id="UP000002280"/>
    </source>
</evidence>
<evidence type="ECO:0000256" key="5">
    <source>
        <dbReference type="ARBA" id="ARBA00022989"/>
    </source>
</evidence>
<reference evidence="11" key="3">
    <citation type="submission" date="2025-09" db="UniProtKB">
        <authorList>
            <consortium name="Ensembl"/>
        </authorList>
    </citation>
    <scope>IDENTIFICATION</scope>
</reference>
<keyword evidence="7" id="KW-0325">Glycoprotein</keyword>
<sequence length="240" mass="26469">LKMGVVSGFIKYSMFVFNFIFWVCGSIILGIAIYARTSKIGQEIIRGEASGMNTHTAANLLIAVGTIIMVLGFLGCCGALKENRCMLLLFFVGLLVIVIIQIVAGVVGLSFKTKIEKAFKKSFEHEVMTLSKDDPQSQTFQKNLEKMQKKFKCCGLIRGAADWGKNFDKYGGSCECTSSVLNDCVDYQGKHVYRESCGQHIINYLKKNMVIVAGVAFGVAVVEILGLIFSYVLWRQIGAN</sequence>
<evidence type="ECO:0000256" key="7">
    <source>
        <dbReference type="ARBA" id="ARBA00023180"/>
    </source>
</evidence>
<feature type="transmembrane region" description="Helical" evidence="10">
    <location>
        <begin position="56"/>
        <end position="81"/>
    </location>
</feature>
<dbReference type="InterPro" id="IPR008952">
    <property type="entry name" value="Tetraspanin_EC2_sf"/>
</dbReference>
<dbReference type="InterPro" id="IPR018503">
    <property type="entry name" value="Tetraspanin_CS"/>
</dbReference>
<evidence type="ECO:0000256" key="3">
    <source>
        <dbReference type="ARBA" id="ARBA00022475"/>
    </source>
</evidence>
<dbReference type="InterPro" id="IPR018499">
    <property type="entry name" value="Tetraspanin/Peripherin"/>
</dbReference>
<keyword evidence="9" id="KW-1015">Disulfide bond</keyword>
<dbReference type="PANTHER" id="PTHR19282">
    <property type="entry name" value="TETRASPANIN"/>
    <property type="match status" value="1"/>
</dbReference>
<evidence type="ECO:0000256" key="1">
    <source>
        <dbReference type="ARBA" id="ARBA00004651"/>
    </source>
</evidence>
<evidence type="ECO:0000313" key="11">
    <source>
        <dbReference type="Ensembl" id="ENSMODP00000025513.2"/>
    </source>
</evidence>
<dbReference type="GeneTree" id="ENSGT00940000158153"/>
<evidence type="ECO:0000256" key="8">
    <source>
        <dbReference type="ARBA" id="ARBA00064353"/>
    </source>
</evidence>
<dbReference type="InParanoid" id="F7BZT7"/>
<name>F7BZT7_MONDO</name>
<keyword evidence="3" id="KW-1003">Cell membrane</keyword>
<dbReference type="HOGENOM" id="CLU_055524_4_2_1"/>
<accession>F7BZT7</accession>
<keyword evidence="4 10" id="KW-0812">Transmembrane</keyword>
<dbReference type="PROSITE" id="PS00421">
    <property type="entry name" value="TM4_1"/>
    <property type="match status" value="1"/>
</dbReference>
<keyword evidence="6 10" id="KW-0472">Membrane</keyword>
<feature type="disulfide bond" evidence="9">
    <location>
        <begin position="153"/>
        <end position="184"/>
    </location>
</feature>
<dbReference type="SUPFAM" id="SSF48652">
    <property type="entry name" value="Tetraspanin"/>
    <property type="match status" value="1"/>
</dbReference>
<feature type="transmembrane region" description="Helical" evidence="10">
    <location>
        <begin position="12"/>
        <end position="35"/>
    </location>
</feature>
<comment type="subunit">
    <text evidence="8">Forms homooligomers. Interacts with MEP1B. Interacts with integrin alpha3/ITGA3. Interacts with RICTOR and MTOR. Interacts with ADAM17. Interacts with ECE1.</text>
</comment>
<dbReference type="AlphaFoldDB" id="F7BZT7"/>
<feature type="disulfide bond" evidence="9">
    <location>
        <begin position="154"/>
        <end position="174"/>
    </location>
</feature>
<comment type="subcellular location">
    <subcellularLocation>
        <location evidence="1">Cell membrane</location>
        <topology evidence="1">Multi-pass membrane protein</topology>
    </subcellularLocation>
    <subcellularLocation>
        <location evidence="10">Membrane</location>
        <topology evidence="10">Multi-pass membrane protein</topology>
    </subcellularLocation>
</comment>
<dbReference type="FunCoup" id="F7BZT7">
    <property type="interactions" value="30"/>
</dbReference>
<proteinExistence type="inferred from homology"/>
<dbReference type="STRING" id="13616.ENSMODP00000025513"/>
<keyword evidence="12" id="KW-1185">Reference proteome</keyword>
<feature type="transmembrane region" description="Helical" evidence="10">
    <location>
        <begin position="209"/>
        <end position="234"/>
    </location>
</feature>
<evidence type="ECO:0000256" key="2">
    <source>
        <dbReference type="ARBA" id="ARBA00006840"/>
    </source>
</evidence>
<evidence type="ECO:0000256" key="9">
    <source>
        <dbReference type="PIRSR" id="PIRSR002419-1"/>
    </source>
</evidence>
<dbReference type="Gene3D" id="1.10.1450.10">
    <property type="entry name" value="Tetraspanin"/>
    <property type="match status" value="1"/>
</dbReference>
<dbReference type="Ensembl" id="ENSMODT00000025964.3">
    <property type="protein sequence ID" value="ENSMODP00000025513.2"/>
    <property type="gene ID" value="ENSMODG00000020396.3"/>
</dbReference>
<comment type="similarity">
    <text evidence="2 10">Belongs to the tetraspanin (TM4SF) family.</text>
</comment>